<dbReference type="PROSITE" id="PS51186">
    <property type="entry name" value="GNAT"/>
    <property type="match status" value="1"/>
</dbReference>
<dbReference type="PANTHER" id="PTHR43877">
    <property type="entry name" value="AMINOALKYLPHOSPHONATE N-ACETYLTRANSFERASE-RELATED-RELATED"/>
    <property type="match status" value="1"/>
</dbReference>
<evidence type="ECO:0000256" key="1">
    <source>
        <dbReference type="ARBA" id="ARBA00022679"/>
    </source>
</evidence>
<dbReference type="InterPro" id="IPR050832">
    <property type="entry name" value="Bact_Acetyltransf"/>
</dbReference>
<dbReference type="InterPro" id="IPR000182">
    <property type="entry name" value="GNAT_dom"/>
</dbReference>
<dbReference type="GO" id="GO:0008080">
    <property type="term" value="F:N-acetyltransferase activity"/>
    <property type="evidence" value="ECO:0007669"/>
    <property type="project" value="InterPro"/>
</dbReference>
<dbReference type="Pfam" id="PF00583">
    <property type="entry name" value="Acetyltransf_1"/>
    <property type="match status" value="1"/>
</dbReference>
<name>A0A7X0VBU7_9ACTN</name>
<evidence type="ECO:0000313" key="5">
    <source>
        <dbReference type="Proteomes" id="UP000523955"/>
    </source>
</evidence>
<sequence>MSGAPHVRAATGDDVAAIAALEDENLGADAWSEGLVREGVTGGLPTVRYLVAEQAGVVVGHAAASIVADIAELQRIAVTPACRRTGLARALLTEVVRLATAEGADRLLLEVREDNAGARGFYAAAGFDEIARRRRYYRDGATAVVLGLPLGPTDGSAV</sequence>
<keyword evidence="4" id="KW-0687">Ribonucleoprotein</keyword>
<accession>A0A7X0VBU7</accession>
<dbReference type="AlphaFoldDB" id="A0A7X0VBU7"/>
<keyword evidence="1 4" id="KW-0808">Transferase</keyword>
<dbReference type="EMBL" id="JACKXE010000001">
    <property type="protein sequence ID" value="MBB6628800.1"/>
    <property type="molecule type" value="Genomic_DNA"/>
</dbReference>
<dbReference type="Proteomes" id="UP000523955">
    <property type="component" value="Unassembled WGS sequence"/>
</dbReference>
<dbReference type="Gene3D" id="3.40.630.30">
    <property type="match status" value="1"/>
</dbReference>
<keyword evidence="2" id="KW-0012">Acyltransferase</keyword>
<dbReference type="CDD" id="cd04301">
    <property type="entry name" value="NAT_SF"/>
    <property type="match status" value="1"/>
</dbReference>
<dbReference type="SUPFAM" id="SSF55729">
    <property type="entry name" value="Acyl-CoA N-acyltransferases (Nat)"/>
    <property type="match status" value="1"/>
</dbReference>
<keyword evidence="4" id="KW-0689">Ribosomal protein</keyword>
<dbReference type="GO" id="GO:0005840">
    <property type="term" value="C:ribosome"/>
    <property type="evidence" value="ECO:0007669"/>
    <property type="project" value="UniProtKB-KW"/>
</dbReference>
<gene>
    <name evidence="4" type="primary">rimI</name>
    <name evidence="4" type="ORF">H5V45_15845</name>
</gene>
<protein>
    <submittedName>
        <fullName evidence="4">Ribosomal protein S18-alanine N-acetyltransferase</fullName>
    </submittedName>
</protein>
<dbReference type="RefSeq" id="WP_185253817.1">
    <property type="nucleotide sequence ID" value="NZ_JACKXE010000001.1"/>
</dbReference>
<dbReference type="NCBIfam" id="TIGR01575">
    <property type="entry name" value="rimI"/>
    <property type="match status" value="1"/>
</dbReference>
<proteinExistence type="predicted"/>
<feature type="domain" description="N-acetyltransferase" evidence="3">
    <location>
        <begin position="5"/>
        <end position="151"/>
    </location>
</feature>
<dbReference type="InterPro" id="IPR016181">
    <property type="entry name" value="Acyl_CoA_acyltransferase"/>
</dbReference>
<evidence type="ECO:0000256" key="2">
    <source>
        <dbReference type="ARBA" id="ARBA00023315"/>
    </source>
</evidence>
<reference evidence="4 5" key="1">
    <citation type="submission" date="2020-08" db="EMBL/GenBank/DDBJ databases">
        <authorList>
            <person name="Seo M.-J."/>
        </authorList>
    </citation>
    <scope>NUCLEOTIDE SEQUENCE [LARGE SCALE GENOMIC DNA]</scope>
    <source>
        <strain evidence="4 5">KIGAM211</strain>
    </source>
</reference>
<keyword evidence="5" id="KW-1185">Reference proteome</keyword>
<comment type="caution">
    <text evidence="4">The sequence shown here is derived from an EMBL/GenBank/DDBJ whole genome shotgun (WGS) entry which is preliminary data.</text>
</comment>
<dbReference type="InterPro" id="IPR006464">
    <property type="entry name" value="AcTrfase_RimI/Ard1"/>
</dbReference>
<evidence type="ECO:0000259" key="3">
    <source>
        <dbReference type="PROSITE" id="PS51186"/>
    </source>
</evidence>
<evidence type="ECO:0000313" key="4">
    <source>
        <dbReference type="EMBL" id="MBB6628800.1"/>
    </source>
</evidence>
<organism evidence="4 5">
    <name type="scientific">Nocardioides luti</name>
    <dbReference type="NCBI Taxonomy" id="2761101"/>
    <lineage>
        <taxon>Bacteria</taxon>
        <taxon>Bacillati</taxon>
        <taxon>Actinomycetota</taxon>
        <taxon>Actinomycetes</taxon>
        <taxon>Propionibacteriales</taxon>
        <taxon>Nocardioidaceae</taxon>
        <taxon>Nocardioides</taxon>
    </lineage>
</organism>